<feature type="compositionally biased region" description="Polar residues" evidence="1">
    <location>
        <begin position="496"/>
        <end position="511"/>
    </location>
</feature>
<feature type="compositionally biased region" description="Polar residues" evidence="1">
    <location>
        <begin position="646"/>
        <end position="655"/>
    </location>
</feature>
<evidence type="ECO:0000256" key="1">
    <source>
        <dbReference type="SAM" id="MobiDB-lite"/>
    </source>
</evidence>
<dbReference type="GO" id="GO:0000917">
    <property type="term" value="P:division septum assembly"/>
    <property type="evidence" value="ECO:0007669"/>
    <property type="project" value="TreeGrafter"/>
</dbReference>
<feature type="compositionally biased region" description="Low complexity" evidence="1">
    <location>
        <begin position="578"/>
        <end position="588"/>
    </location>
</feature>
<feature type="region of interest" description="Disordered" evidence="1">
    <location>
        <begin position="724"/>
        <end position="849"/>
    </location>
</feature>
<feature type="region of interest" description="Disordered" evidence="1">
    <location>
        <begin position="287"/>
        <end position="391"/>
    </location>
</feature>
<dbReference type="Proteomes" id="UP000309038">
    <property type="component" value="Unassembled WGS sequence"/>
</dbReference>
<comment type="caution">
    <text evidence="2">The sequence shown here is derived from an EMBL/GenBank/DDBJ whole genome shotgun (WGS) entry which is preliminary data.</text>
</comment>
<sequence>MSQAKLTLRPPPNIDFVQGYPGIPPGAPDRPQAAVKGAIEVRVGPQGIKAKWVRIELRKVETLPGGGVTNTFFDFVGQSPINLWQSGEEYSLLTTQDFSFYIRIPESIPPSIALEKGAGVKYELIATVCVKGKKGFLRRDKPQVLVASSPIVIDKHELHSTWPVYAQPETRHLSMDGVTLIVERSHTCYGPGDRISVMATVKSDSLHTVILRGFEFSLKETTVFRAGPNTIGKKAAPQVKIGNVGEQKVPVNATIYGGTQHKAELTVTIPSHHTSTTLNAARHIDITNPAPAPTTITDSSSEPATEPSRPTGNYNTAPAANGLSSNKHADEFGYNRARGISVDQSTGRPQVQTIGVSQTSSNGRPNTAENNNSGSAAVPRPRSSGGRQAVNSVRPLTVANYADDMPEEVQAQIAAAKAASAANRTHSRQPSATARAAVSGATPRAPGWLPAEEEKKLLYERAKAQVELVQGSGSGSQSPPIIHSPTPIRDVGPIFSSNGSFSGRPSGSSAWPTAEEEKAKLFDAARAKAARAQGFDGINGNGSAAGSGSNNPQSAVSPGAALYSQAMSAVIRNTSVGSTAAASSPAPSKSRFPTAEEEKAALRLFNEAKNAVEKSQGAAAFGSTSEQAPAAAPMSSPISYDALYPSRNSNSTNRLVSPAPPGAGETPPAFNQTSSPPPQPSNLSEKEKFRRAFEARDAAAMAAQTAASPPISAVGNVPGYFDSVSPPSGAPPSFNDSSVLSEKEILRRHHAEQDAAAMAAAGPPQPPPPRSMPGRGLPAPRSIPVPPGNSSAGSSRLMNAAEEKARLRAKYEAEEQGMTPPPSASLPGYTNGYTNGHTNGMNGANGVNGGYVGRQPSLTAAAMNYSSIPPPPPLAPKPPKEYIQETQAEDENIAAQIEAIDKEEGLSSQSSDPALELRPFTPFVAEFNANRTSKAPPPPLPPKVGLDDT</sequence>
<feature type="region of interest" description="Disordered" evidence="1">
    <location>
        <begin position="928"/>
        <end position="949"/>
    </location>
</feature>
<protein>
    <recommendedName>
        <fullName evidence="4">Arrestin C-terminal-like domain-containing protein</fullName>
    </recommendedName>
</protein>
<evidence type="ECO:0000313" key="2">
    <source>
        <dbReference type="EMBL" id="THH01654.1"/>
    </source>
</evidence>
<feature type="compositionally biased region" description="Low complexity" evidence="1">
    <location>
        <begin position="287"/>
        <end position="298"/>
    </location>
</feature>
<feature type="compositionally biased region" description="Polar residues" evidence="1">
    <location>
        <begin position="342"/>
        <end position="375"/>
    </location>
</feature>
<dbReference type="InterPro" id="IPR053060">
    <property type="entry name" value="Cytokinesis_Signaling_Reg"/>
</dbReference>
<feature type="region of interest" description="Disordered" evidence="1">
    <location>
        <begin position="420"/>
        <end position="447"/>
    </location>
</feature>
<feature type="region of interest" description="Disordered" evidence="1">
    <location>
        <begin position="576"/>
        <end position="598"/>
    </location>
</feature>
<feature type="region of interest" description="Disordered" evidence="1">
    <location>
        <begin position="496"/>
        <end position="515"/>
    </location>
</feature>
<gene>
    <name evidence="2" type="ORF">EW026_g1078</name>
</gene>
<organism evidence="2 3">
    <name type="scientific">Hermanssonia centrifuga</name>
    <dbReference type="NCBI Taxonomy" id="98765"/>
    <lineage>
        <taxon>Eukaryota</taxon>
        <taxon>Fungi</taxon>
        <taxon>Dikarya</taxon>
        <taxon>Basidiomycota</taxon>
        <taxon>Agaricomycotina</taxon>
        <taxon>Agaricomycetes</taxon>
        <taxon>Polyporales</taxon>
        <taxon>Meruliaceae</taxon>
        <taxon>Hermanssonia</taxon>
    </lineage>
</organism>
<dbReference type="GO" id="GO:0000935">
    <property type="term" value="C:division septum"/>
    <property type="evidence" value="ECO:0007669"/>
    <property type="project" value="TreeGrafter"/>
</dbReference>
<proteinExistence type="predicted"/>
<feature type="compositionally biased region" description="Basic and acidic residues" evidence="1">
    <location>
        <begin position="801"/>
        <end position="813"/>
    </location>
</feature>
<keyword evidence="3" id="KW-1185">Reference proteome</keyword>
<dbReference type="EMBL" id="SGPJ01000019">
    <property type="protein sequence ID" value="THH01654.1"/>
    <property type="molecule type" value="Genomic_DNA"/>
</dbReference>
<feature type="compositionally biased region" description="Basic and acidic residues" evidence="1">
    <location>
        <begin position="684"/>
        <end position="697"/>
    </location>
</feature>
<dbReference type="PANTHER" id="PTHR36419:SF1">
    <property type="entry name" value="RHO1 GEF LOCALIZING PROTEIN 1"/>
    <property type="match status" value="1"/>
</dbReference>
<evidence type="ECO:0000313" key="3">
    <source>
        <dbReference type="Proteomes" id="UP000309038"/>
    </source>
</evidence>
<feature type="compositionally biased region" description="Polar residues" evidence="1">
    <location>
        <begin position="299"/>
        <end position="326"/>
    </location>
</feature>
<accession>A0A4S4KST3</accession>
<feature type="compositionally biased region" description="Low complexity" evidence="1">
    <location>
        <begin position="698"/>
        <end position="707"/>
    </location>
</feature>
<feature type="compositionally biased region" description="Polar residues" evidence="1">
    <location>
        <begin position="788"/>
        <end position="797"/>
    </location>
</feature>
<feature type="region of interest" description="Disordered" evidence="1">
    <location>
        <begin position="613"/>
        <end position="712"/>
    </location>
</feature>
<reference evidence="2 3" key="1">
    <citation type="submission" date="2019-02" db="EMBL/GenBank/DDBJ databases">
        <title>Genome sequencing of the rare red list fungi Phlebia centrifuga.</title>
        <authorList>
            <person name="Buettner E."/>
            <person name="Kellner H."/>
        </authorList>
    </citation>
    <scope>NUCLEOTIDE SEQUENCE [LARGE SCALE GENOMIC DNA]</scope>
    <source>
        <strain evidence="2 3">DSM 108282</strain>
    </source>
</reference>
<dbReference type="PANTHER" id="PTHR36419">
    <property type="entry name" value="ARRESTIN FAMILY PROTEIN 1"/>
    <property type="match status" value="1"/>
</dbReference>
<feature type="compositionally biased region" description="Low complexity" evidence="1">
    <location>
        <begin position="628"/>
        <end position="639"/>
    </location>
</feature>
<name>A0A4S4KST3_9APHY</name>
<evidence type="ECO:0008006" key="4">
    <source>
        <dbReference type="Google" id="ProtNLM"/>
    </source>
</evidence>
<dbReference type="AlphaFoldDB" id="A0A4S4KST3"/>